<gene>
    <name evidence="1" type="ORF">NM688_g2524</name>
</gene>
<accession>A0ACC1T8K4</accession>
<dbReference type="Proteomes" id="UP001148662">
    <property type="component" value="Unassembled WGS sequence"/>
</dbReference>
<comment type="caution">
    <text evidence="1">The sequence shown here is derived from an EMBL/GenBank/DDBJ whole genome shotgun (WGS) entry which is preliminary data.</text>
</comment>
<dbReference type="EMBL" id="JANHOG010000323">
    <property type="protein sequence ID" value="KAJ3555527.1"/>
    <property type="molecule type" value="Genomic_DNA"/>
</dbReference>
<protein>
    <submittedName>
        <fullName evidence="1">Uncharacterized protein</fullName>
    </submittedName>
</protein>
<reference evidence="1" key="1">
    <citation type="submission" date="2022-07" db="EMBL/GenBank/DDBJ databases">
        <title>Genome Sequence of Phlebia brevispora.</title>
        <authorList>
            <person name="Buettner E."/>
        </authorList>
    </citation>
    <scope>NUCLEOTIDE SEQUENCE</scope>
    <source>
        <strain evidence="1">MPL23</strain>
    </source>
</reference>
<evidence type="ECO:0000313" key="1">
    <source>
        <dbReference type="EMBL" id="KAJ3555527.1"/>
    </source>
</evidence>
<sequence length="211" mass="23545">MAGVEIQPEFVLAKRLTCRSFLAELRLFKAPSIDPDHNHRARAQTLVVFHLSLRGRVVFTLSGMGPHQAKIDKVRDSSSGSPAVERNDVLPDKRELQRMQDGTENLRQSDLEDPRGGTTQAQVEDWRGEDGEDERDDEGWREDQWEAQAPGSSSEEMGDTRMQEHITIASGDAITTTQHASMLDNSARTLTTSRRILKAPSARAAERNSPL</sequence>
<organism evidence="1 2">
    <name type="scientific">Phlebia brevispora</name>
    <dbReference type="NCBI Taxonomy" id="194682"/>
    <lineage>
        <taxon>Eukaryota</taxon>
        <taxon>Fungi</taxon>
        <taxon>Dikarya</taxon>
        <taxon>Basidiomycota</taxon>
        <taxon>Agaricomycotina</taxon>
        <taxon>Agaricomycetes</taxon>
        <taxon>Polyporales</taxon>
        <taxon>Meruliaceae</taxon>
        <taxon>Phlebia</taxon>
    </lineage>
</organism>
<name>A0ACC1T8K4_9APHY</name>
<keyword evidence="2" id="KW-1185">Reference proteome</keyword>
<proteinExistence type="predicted"/>
<evidence type="ECO:0000313" key="2">
    <source>
        <dbReference type="Proteomes" id="UP001148662"/>
    </source>
</evidence>